<dbReference type="NCBIfam" id="TIGR02249">
    <property type="entry name" value="integrase_gron"/>
    <property type="match status" value="1"/>
</dbReference>
<dbReference type="InterPro" id="IPR004107">
    <property type="entry name" value="Integrase_SAM-like_N"/>
</dbReference>
<dbReference type="Gene3D" id="1.10.150.130">
    <property type="match status" value="1"/>
</dbReference>
<keyword evidence="13" id="KW-1185">Reference proteome</keyword>
<evidence type="ECO:0000313" key="12">
    <source>
        <dbReference type="EMBL" id="MBD2857713.1"/>
    </source>
</evidence>
<dbReference type="RefSeq" id="WP_190761935.1">
    <property type="nucleotide sequence ID" value="NZ_JACXLD010000001.1"/>
</dbReference>
<evidence type="ECO:0000313" key="13">
    <source>
        <dbReference type="Proteomes" id="UP000610558"/>
    </source>
</evidence>
<dbReference type="PANTHER" id="PTHR30349:SF64">
    <property type="entry name" value="PROPHAGE INTEGRASE INTD-RELATED"/>
    <property type="match status" value="1"/>
</dbReference>
<dbReference type="Gene3D" id="1.10.443.10">
    <property type="entry name" value="Intergrase catalytic core"/>
    <property type="match status" value="1"/>
</dbReference>
<evidence type="ECO:0000259" key="10">
    <source>
        <dbReference type="PROSITE" id="PS51898"/>
    </source>
</evidence>
<comment type="subcellular location">
    <subcellularLocation>
        <location evidence="1">Cytoplasm</location>
    </subcellularLocation>
</comment>
<dbReference type="PROSITE" id="PS51900">
    <property type="entry name" value="CB"/>
    <property type="match status" value="1"/>
</dbReference>
<dbReference type="InterPro" id="IPR011010">
    <property type="entry name" value="DNA_brk_join_enz"/>
</dbReference>
<evidence type="ECO:0000256" key="6">
    <source>
        <dbReference type="ARBA" id="ARBA00023172"/>
    </source>
</evidence>
<dbReference type="Proteomes" id="UP000610558">
    <property type="component" value="Unassembled WGS sequence"/>
</dbReference>
<organism evidence="12 13">
    <name type="scientific">Spongiibacter pelagi</name>
    <dbReference type="NCBI Taxonomy" id="2760804"/>
    <lineage>
        <taxon>Bacteria</taxon>
        <taxon>Pseudomonadati</taxon>
        <taxon>Pseudomonadota</taxon>
        <taxon>Gammaproteobacteria</taxon>
        <taxon>Cellvibrionales</taxon>
        <taxon>Spongiibacteraceae</taxon>
        <taxon>Spongiibacter</taxon>
    </lineage>
</organism>
<dbReference type="Pfam" id="PF00589">
    <property type="entry name" value="Phage_integrase"/>
    <property type="match status" value="1"/>
</dbReference>
<evidence type="ECO:0000256" key="5">
    <source>
        <dbReference type="ARBA" id="ARBA00023125"/>
    </source>
</evidence>
<gene>
    <name evidence="12" type="ORF">IB286_01755</name>
</gene>
<protein>
    <submittedName>
        <fullName evidence="12">Integron integrase</fullName>
    </submittedName>
</protein>
<dbReference type="InterPro" id="IPR002104">
    <property type="entry name" value="Integrase_catalytic"/>
</dbReference>
<evidence type="ECO:0000256" key="2">
    <source>
        <dbReference type="ARBA" id="ARBA00008857"/>
    </source>
</evidence>
<sequence>MTRSPFLSDMERFMLVRNYSKRTISSYLYWVKYFILFCHKQHPKNLGSNDIERFLTFLAVERQVSPSTQAIALNALVFMKTKYLAQELAPLAHFKKSLRQAKLPVVLTREEVAALLAHLHGMHYLMAAMLYGSGLRRIELVRLRVKDVDFDFQQLRVFQGKGMKHRIVTLAPELTVRLKPQIEQVNVLLQEDLLAPGYSGVWMPDALARKFPGEAKSLNWQYLFPASRLSIEPATGLLRRHHYDESNVNKLVKTAARQADIRKQVSCHTLRHSFATHLLQAGADIRTVQQQLGHTDVKTTEIYTHVLKQGAQGVTSPLSTLLGIRK</sequence>
<dbReference type="GO" id="GO:0015074">
    <property type="term" value="P:DNA integration"/>
    <property type="evidence" value="ECO:0007669"/>
    <property type="project" value="UniProtKB-KW"/>
</dbReference>
<dbReference type="EMBL" id="JACXLD010000001">
    <property type="protein sequence ID" value="MBD2857713.1"/>
    <property type="molecule type" value="Genomic_DNA"/>
</dbReference>
<keyword evidence="5 9" id="KW-0238">DNA-binding</keyword>
<evidence type="ECO:0000256" key="1">
    <source>
        <dbReference type="ARBA" id="ARBA00004496"/>
    </source>
</evidence>
<evidence type="ECO:0000256" key="9">
    <source>
        <dbReference type="PROSITE-ProRule" id="PRU01248"/>
    </source>
</evidence>
<dbReference type="InterPro" id="IPR044068">
    <property type="entry name" value="CB"/>
</dbReference>
<dbReference type="InterPro" id="IPR011946">
    <property type="entry name" value="Integrase_integron-type"/>
</dbReference>
<keyword evidence="6" id="KW-0233">DNA recombination</keyword>
<comment type="similarity">
    <text evidence="2">Belongs to the 'phage' integrase family.</text>
</comment>
<feature type="domain" description="Core-binding (CB)" evidence="11">
    <location>
        <begin position="1"/>
        <end position="84"/>
    </location>
</feature>
<comment type="caution">
    <text evidence="12">The sequence shown here is derived from an EMBL/GenBank/DDBJ whole genome shotgun (WGS) entry which is preliminary data.</text>
</comment>
<dbReference type="FunFam" id="1.10.443.10:FF:000007">
    <property type="entry name" value="Tyrosine recombinase XerC"/>
    <property type="match status" value="1"/>
</dbReference>
<dbReference type="GO" id="GO:0005737">
    <property type="term" value="C:cytoplasm"/>
    <property type="evidence" value="ECO:0007669"/>
    <property type="project" value="UniProtKB-SubCell"/>
</dbReference>
<keyword evidence="4" id="KW-0229">DNA integration</keyword>
<dbReference type="InterPro" id="IPR013762">
    <property type="entry name" value="Integrase-like_cat_sf"/>
</dbReference>
<dbReference type="PANTHER" id="PTHR30349">
    <property type="entry name" value="PHAGE INTEGRASE-RELATED"/>
    <property type="match status" value="1"/>
</dbReference>
<accession>A0A927BY56</accession>
<keyword evidence="3" id="KW-0963">Cytoplasm</keyword>
<evidence type="ECO:0000259" key="11">
    <source>
        <dbReference type="PROSITE" id="PS51900"/>
    </source>
</evidence>
<dbReference type="GO" id="GO:0003677">
    <property type="term" value="F:DNA binding"/>
    <property type="evidence" value="ECO:0007669"/>
    <property type="project" value="UniProtKB-UniRule"/>
</dbReference>
<dbReference type="InterPro" id="IPR050090">
    <property type="entry name" value="Tyrosine_recombinase_XerCD"/>
</dbReference>
<dbReference type="GO" id="GO:0006310">
    <property type="term" value="P:DNA recombination"/>
    <property type="evidence" value="ECO:0007669"/>
    <property type="project" value="UniProtKB-KW"/>
</dbReference>
<evidence type="ECO:0000256" key="4">
    <source>
        <dbReference type="ARBA" id="ARBA00022908"/>
    </source>
</evidence>
<dbReference type="Pfam" id="PF13495">
    <property type="entry name" value="Phage_int_SAM_4"/>
    <property type="match status" value="1"/>
</dbReference>
<dbReference type="PROSITE" id="PS51898">
    <property type="entry name" value="TYR_RECOMBINASE"/>
    <property type="match status" value="1"/>
</dbReference>
<comment type="subunit">
    <text evidence="8">Forms a cyclic heterotetrameric complex composed of two molecules of XerC and two molecules of XerD.</text>
</comment>
<feature type="domain" description="Tyr recombinase" evidence="10">
    <location>
        <begin position="102"/>
        <end position="316"/>
    </location>
</feature>
<proteinExistence type="inferred from homology"/>
<dbReference type="AlphaFoldDB" id="A0A927BY56"/>
<comment type="function">
    <text evidence="7">Site-specific tyrosine recombinase, which acts by catalyzing the cutting and rejoining of the recombining DNA molecules. The XerC-XerD complex is essential to convert dimers of the bacterial chromosome into monomers to permit their segregation at cell division. It also contributes to the segregational stability of plasmids.</text>
</comment>
<reference evidence="12" key="1">
    <citation type="submission" date="2020-09" db="EMBL/GenBank/DDBJ databases">
        <authorList>
            <person name="Yoon J.-W."/>
        </authorList>
    </citation>
    <scope>NUCLEOTIDE SEQUENCE</scope>
    <source>
        <strain evidence="12">KMU-158</strain>
    </source>
</reference>
<evidence type="ECO:0000256" key="3">
    <source>
        <dbReference type="ARBA" id="ARBA00022490"/>
    </source>
</evidence>
<evidence type="ECO:0000256" key="8">
    <source>
        <dbReference type="ARBA" id="ARBA00038613"/>
    </source>
</evidence>
<evidence type="ECO:0000256" key="7">
    <source>
        <dbReference type="ARBA" id="ARBA00037721"/>
    </source>
</evidence>
<name>A0A927BY56_9GAMM</name>
<dbReference type="InterPro" id="IPR010998">
    <property type="entry name" value="Integrase_recombinase_N"/>
</dbReference>
<dbReference type="SUPFAM" id="SSF56349">
    <property type="entry name" value="DNA breaking-rejoining enzymes"/>
    <property type="match status" value="1"/>
</dbReference>